<evidence type="ECO:0000313" key="1">
    <source>
        <dbReference type="EMBL" id="GHB33723.1"/>
    </source>
</evidence>
<gene>
    <name evidence="1" type="ORF">GCM10007094_23190</name>
</gene>
<name>A0ABQ3EGA1_9HYPH</name>
<accession>A0ABQ3EGA1</accession>
<sequence>MPYTHADWEVAKATIANIEEERKALLAPTQARYEAALDKLSDIEDDLSGLDGVCEGCDTPIFEGDPHYISADSVMTCRACAPMLSDIVEEYRTYQKDPESHFEDLGFNGPEELIEEAEKLELDLSRNGDRKVLNVSCEDHHERH</sequence>
<proteinExistence type="predicted"/>
<evidence type="ECO:0008006" key="3">
    <source>
        <dbReference type="Google" id="ProtNLM"/>
    </source>
</evidence>
<organism evidence="1 2">
    <name type="scientific">Pseudovibrio japonicus</name>
    <dbReference type="NCBI Taxonomy" id="366534"/>
    <lineage>
        <taxon>Bacteria</taxon>
        <taxon>Pseudomonadati</taxon>
        <taxon>Pseudomonadota</taxon>
        <taxon>Alphaproteobacteria</taxon>
        <taxon>Hyphomicrobiales</taxon>
        <taxon>Stappiaceae</taxon>
        <taxon>Pseudovibrio</taxon>
    </lineage>
</organism>
<keyword evidence="2" id="KW-1185">Reference proteome</keyword>
<evidence type="ECO:0000313" key="2">
    <source>
        <dbReference type="Proteomes" id="UP000637980"/>
    </source>
</evidence>
<comment type="caution">
    <text evidence="1">The sequence shown here is derived from an EMBL/GenBank/DDBJ whole genome shotgun (WGS) entry which is preliminary data.</text>
</comment>
<dbReference type="RefSeq" id="WP_189436964.1">
    <property type="nucleotide sequence ID" value="NZ_BMXE01000004.1"/>
</dbReference>
<dbReference type="EMBL" id="BMXE01000004">
    <property type="protein sequence ID" value="GHB33723.1"/>
    <property type="molecule type" value="Genomic_DNA"/>
</dbReference>
<dbReference type="Proteomes" id="UP000637980">
    <property type="component" value="Unassembled WGS sequence"/>
</dbReference>
<reference evidence="2" key="1">
    <citation type="journal article" date="2019" name="Int. J. Syst. Evol. Microbiol.">
        <title>The Global Catalogue of Microorganisms (GCM) 10K type strain sequencing project: providing services to taxonomists for standard genome sequencing and annotation.</title>
        <authorList>
            <consortium name="The Broad Institute Genomics Platform"/>
            <consortium name="The Broad Institute Genome Sequencing Center for Infectious Disease"/>
            <person name="Wu L."/>
            <person name="Ma J."/>
        </authorList>
    </citation>
    <scope>NUCLEOTIDE SEQUENCE [LARGE SCALE GENOMIC DNA]</scope>
    <source>
        <strain evidence="2">KCTC 12861</strain>
    </source>
</reference>
<protein>
    <recommendedName>
        <fullName evidence="3">DksA C4-type domain-containing protein</fullName>
    </recommendedName>
</protein>